<dbReference type="EMBL" id="SZYD01000006">
    <property type="protein sequence ID" value="KAD5960491.1"/>
    <property type="molecule type" value="Genomic_DNA"/>
</dbReference>
<keyword evidence="2" id="KW-1185">Reference proteome</keyword>
<reference evidence="1 2" key="1">
    <citation type="submission" date="2019-05" db="EMBL/GenBank/DDBJ databases">
        <title>Mikania micrantha, genome provides insights into the molecular mechanism of rapid growth.</title>
        <authorList>
            <person name="Liu B."/>
        </authorList>
    </citation>
    <scope>NUCLEOTIDE SEQUENCE [LARGE SCALE GENOMIC DNA]</scope>
    <source>
        <strain evidence="1">NLD-2019</strain>
        <tissue evidence="1">Leaf</tissue>
    </source>
</reference>
<protein>
    <submittedName>
        <fullName evidence="1">Uncharacterized protein</fullName>
    </submittedName>
</protein>
<comment type="caution">
    <text evidence="1">The sequence shown here is derived from an EMBL/GenBank/DDBJ whole genome shotgun (WGS) entry which is preliminary data.</text>
</comment>
<name>A0A5N6P458_9ASTR</name>
<sequence>MRPRWGDDLATLGHGTDAKVVLKLGLEMQEEFHLPSLIRCYRKHTPLKQQYKCSCMLQLKEFKYHLRDFGFNGTLKELRWPNFSILVVRFIIEHTIEEKILKLQEIIKLGFEGAQKDLSAITSWENTKKADVDAKLKQIEVKIGDEEQRSTDQERVLSIHGLDMKLKERELKNKILQNKVKEPESQLSIERTCKALAF</sequence>
<dbReference type="AlphaFoldDB" id="A0A5N6P458"/>
<evidence type="ECO:0000313" key="2">
    <source>
        <dbReference type="Proteomes" id="UP000326396"/>
    </source>
</evidence>
<dbReference type="Proteomes" id="UP000326396">
    <property type="component" value="Linkage Group LG14"/>
</dbReference>
<gene>
    <name evidence="1" type="ORF">E3N88_11963</name>
</gene>
<evidence type="ECO:0000313" key="1">
    <source>
        <dbReference type="EMBL" id="KAD5960491.1"/>
    </source>
</evidence>
<organism evidence="1 2">
    <name type="scientific">Mikania micrantha</name>
    <name type="common">bitter vine</name>
    <dbReference type="NCBI Taxonomy" id="192012"/>
    <lineage>
        <taxon>Eukaryota</taxon>
        <taxon>Viridiplantae</taxon>
        <taxon>Streptophyta</taxon>
        <taxon>Embryophyta</taxon>
        <taxon>Tracheophyta</taxon>
        <taxon>Spermatophyta</taxon>
        <taxon>Magnoliopsida</taxon>
        <taxon>eudicotyledons</taxon>
        <taxon>Gunneridae</taxon>
        <taxon>Pentapetalae</taxon>
        <taxon>asterids</taxon>
        <taxon>campanulids</taxon>
        <taxon>Asterales</taxon>
        <taxon>Asteraceae</taxon>
        <taxon>Asteroideae</taxon>
        <taxon>Heliantheae alliance</taxon>
        <taxon>Eupatorieae</taxon>
        <taxon>Mikania</taxon>
    </lineage>
</organism>
<proteinExistence type="predicted"/>
<accession>A0A5N6P458</accession>